<evidence type="ECO:0000313" key="2">
    <source>
        <dbReference type="Proteomes" id="UP000245910"/>
    </source>
</evidence>
<proteinExistence type="predicted"/>
<name>A0A2L2SN74_9HYPO</name>
<protein>
    <submittedName>
        <fullName evidence="1">Uncharacterized protein</fullName>
    </submittedName>
</protein>
<organism evidence="1 2">
    <name type="scientific">Fusarium venenatum</name>
    <dbReference type="NCBI Taxonomy" id="56646"/>
    <lineage>
        <taxon>Eukaryota</taxon>
        <taxon>Fungi</taxon>
        <taxon>Dikarya</taxon>
        <taxon>Ascomycota</taxon>
        <taxon>Pezizomycotina</taxon>
        <taxon>Sordariomycetes</taxon>
        <taxon>Hypocreomycetidae</taxon>
        <taxon>Hypocreales</taxon>
        <taxon>Nectriaceae</taxon>
        <taxon>Fusarium</taxon>
    </lineage>
</organism>
<dbReference type="Proteomes" id="UP000245910">
    <property type="component" value="Chromosome IIII"/>
</dbReference>
<keyword evidence="2" id="KW-1185">Reference proteome</keyword>
<dbReference type="EMBL" id="LN649232">
    <property type="protein sequence ID" value="CEI38884.1"/>
    <property type="molecule type" value="Genomic_DNA"/>
</dbReference>
<reference evidence="2" key="1">
    <citation type="submission" date="2014-10" db="EMBL/GenBank/DDBJ databases">
        <authorList>
            <person name="King R."/>
        </authorList>
    </citation>
    <scope>NUCLEOTIDE SEQUENCE [LARGE SCALE GENOMIC DNA]</scope>
    <source>
        <strain evidence="2">A3/5</strain>
    </source>
</reference>
<sequence length="55" mass="6295">MSFRSLLVSTEYIALLRDKEQCAKRRFSTFDSTTPSIIDPLIQITTFSCFDDATN</sequence>
<accession>A0A2L2SN74</accession>
<evidence type="ECO:0000313" key="1">
    <source>
        <dbReference type="EMBL" id="CEI38884.1"/>
    </source>
</evidence>
<dbReference type="AlphaFoldDB" id="A0A2L2SN74"/>